<comment type="cofactor">
    <cofactor evidence="2 11">
        <name>FAD</name>
        <dbReference type="ChEBI" id="CHEBI:57692"/>
    </cofactor>
</comment>
<dbReference type="InterPro" id="IPR009051">
    <property type="entry name" value="Helical_ferredxn"/>
</dbReference>
<dbReference type="GO" id="GO:0051539">
    <property type="term" value="F:4 iron, 4 sulfur cluster binding"/>
    <property type="evidence" value="ECO:0007669"/>
    <property type="project" value="UniProtKB-KW"/>
</dbReference>
<comment type="similarity">
    <text evidence="4 11">Belongs to the dihydropyrimidine dehydrogenase family.</text>
</comment>
<dbReference type="GO" id="GO:0050661">
    <property type="term" value="F:NADP binding"/>
    <property type="evidence" value="ECO:0007669"/>
    <property type="project" value="TreeGrafter"/>
</dbReference>
<dbReference type="InterPro" id="IPR036188">
    <property type="entry name" value="FAD/NAD-bd_sf"/>
</dbReference>
<name>A0A915N6Y7_MELJA</name>
<dbReference type="GO" id="GO:0002058">
    <property type="term" value="F:uracil binding"/>
    <property type="evidence" value="ECO:0007669"/>
    <property type="project" value="TreeGrafter"/>
</dbReference>
<dbReference type="Gene3D" id="1.10.1060.10">
    <property type="entry name" value="Alpha-helical ferredoxin"/>
    <property type="match status" value="1"/>
</dbReference>
<evidence type="ECO:0000256" key="10">
    <source>
        <dbReference type="ARBA" id="ARBA00023002"/>
    </source>
</evidence>
<keyword evidence="13" id="KW-1185">Reference proteome</keyword>
<evidence type="ECO:0000256" key="6">
    <source>
        <dbReference type="ARBA" id="ARBA00022643"/>
    </source>
</evidence>
<dbReference type="Gene3D" id="3.30.70.20">
    <property type="match status" value="1"/>
</dbReference>
<evidence type="ECO:0000313" key="13">
    <source>
        <dbReference type="Proteomes" id="UP000887561"/>
    </source>
</evidence>
<keyword evidence="8 11" id="KW-0274">FAD</keyword>
<evidence type="ECO:0000259" key="12">
    <source>
        <dbReference type="PROSITE" id="PS51379"/>
    </source>
</evidence>
<keyword evidence="6 11" id="KW-0288">FMN</keyword>
<dbReference type="AlphaFoldDB" id="A0A915N6Y7"/>
<dbReference type="CDD" id="cd02940">
    <property type="entry name" value="DHPD_FMN"/>
    <property type="match status" value="1"/>
</dbReference>
<keyword evidence="11" id="KW-0411">Iron-sulfur</keyword>
<comment type="cofactor">
    <cofactor evidence="11">
        <name>[4Fe-4S] cluster</name>
        <dbReference type="ChEBI" id="CHEBI:49883"/>
    </cofactor>
    <text evidence="11">Binds 4 [4Fe-4S] clusters. Contains approximately 16 iron atoms per subunit.</text>
</comment>
<dbReference type="GO" id="GO:0006212">
    <property type="term" value="P:uracil catabolic process"/>
    <property type="evidence" value="ECO:0007669"/>
    <property type="project" value="TreeGrafter"/>
</dbReference>
<organism evidence="13 14">
    <name type="scientific">Meloidogyne javanica</name>
    <name type="common">Root-knot nematode worm</name>
    <dbReference type="NCBI Taxonomy" id="6303"/>
    <lineage>
        <taxon>Eukaryota</taxon>
        <taxon>Metazoa</taxon>
        <taxon>Ecdysozoa</taxon>
        <taxon>Nematoda</taxon>
        <taxon>Chromadorea</taxon>
        <taxon>Rhabditida</taxon>
        <taxon>Tylenchina</taxon>
        <taxon>Tylenchomorpha</taxon>
        <taxon>Tylenchoidea</taxon>
        <taxon>Meloidogynidae</taxon>
        <taxon>Meloidogyninae</taxon>
        <taxon>Meloidogyne</taxon>
        <taxon>Meloidogyne incognita group</taxon>
    </lineage>
</organism>
<dbReference type="EC" id="1.3.1.2" evidence="11"/>
<keyword evidence="11" id="KW-0004">4Fe-4S</keyword>
<dbReference type="FunFam" id="3.20.20.70:FF:000027">
    <property type="entry name" value="Dihydropyrimidine dehydrogenase [NADP(+)]"/>
    <property type="match status" value="1"/>
</dbReference>
<comment type="catalytic activity">
    <reaction evidence="11">
        <text>5,6-dihydrouracil + NADP(+) = uracil + NADPH + H(+)</text>
        <dbReference type="Rhea" id="RHEA:18093"/>
        <dbReference type="ChEBI" id="CHEBI:15378"/>
        <dbReference type="ChEBI" id="CHEBI:15901"/>
        <dbReference type="ChEBI" id="CHEBI:17568"/>
        <dbReference type="ChEBI" id="CHEBI:57783"/>
        <dbReference type="ChEBI" id="CHEBI:58349"/>
        <dbReference type="EC" id="1.3.1.2"/>
    </reaction>
</comment>
<dbReference type="Gene3D" id="3.20.20.70">
    <property type="entry name" value="Aldolase class I"/>
    <property type="match status" value="1"/>
</dbReference>
<dbReference type="PANTHER" id="PTHR43073:SF2">
    <property type="entry name" value="DIHYDROPYRIMIDINE DEHYDROGENASE [NADP(+)]"/>
    <property type="match status" value="1"/>
</dbReference>
<dbReference type="FunFam" id="3.30.70.20:FF:000023">
    <property type="entry name" value="Dihydropyrimidine dehydrogenase [NADP(+)]"/>
    <property type="match status" value="1"/>
</dbReference>
<sequence length="773" mass="84341">MGVINGEYTKDSPDIESLLELNPRVQLSATIKPSCETKLEKHRWKRNANKSCNGCAENLYENDFRDIKHTTLSERGALREAMRCLKCADAPCQKSCPTQLDIKAFISSIANKIFMKMNIRQIVSPEIIRNRNEAHKQPIALLGSGPASISCASFLARLGYTNLTIYEKEEYLGGLSSSEIPQYRLPYNVVDFEIQLAKDLGIKGFTAIRAVPEEELDGQWVEDVDQTLTLRADLVISAFGSDLVDPEVKEALKPLKFDNNGIPIVNTKTQQSSENWVFLGGDVAGVAETTVIDLSVEMCGIRFEHPFGLASAPPTTTGAMCRRAFEQGWSFVLTKTFGLDKDLVTNVSPRIVRGTTSGPIYGPGQGSFLNIELISEKTAENALKELKRDFPTKIVIASIMASFDKDDWTELAVRSEAAGADALELNLSCPHGMGERGMGLACGQDTEMVKQISLWVRSAVKIPFFPKMTPNITDIRKIAIAAKEGGAHGVTATNTVSGLMGLRSDSSAWPSVGRNKLTTYGGVSGNAIRPIALRAVSAIANELPGFPILAAGGIDSAESGLQFLNAGASVCSAVQNQDFTLVQDYCSGLRTLLYLQGISALADWDGQSPPVEKHQKGKPLLLKNAHLPALGNFREKRYKLEKDLLVQNGDFIENNEVYVTKRPDNQPKKVPKIKDMIGTALDKVGAYNDLDNSQQVVAVIDDDLCINCGKCYMTCNDSGYQAITFDRDSHLAHVNEENCTGCTLCHSVCPIPGNSIKRNFGTGQWILWDAGLT</sequence>
<dbReference type="Gene3D" id="3.50.50.60">
    <property type="entry name" value="FAD/NAD(P)-binding domain"/>
    <property type="match status" value="1"/>
</dbReference>
<dbReference type="Pfam" id="PF14697">
    <property type="entry name" value="Fer4_21"/>
    <property type="match status" value="1"/>
</dbReference>
<dbReference type="GO" id="GO:0017113">
    <property type="term" value="F:dihydropyrimidine dehydrogenase (NADP+) activity"/>
    <property type="evidence" value="ECO:0007669"/>
    <property type="project" value="UniProtKB-EC"/>
</dbReference>
<dbReference type="GO" id="GO:0006210">
    <property type="term" value="P:thymine catabolic process"/>
    <property type="evidence" value="ECO:0007669"/>
    <property type="project" value="TreeGrafter"/>
</dbReference>
<keyword evidence="7" id="KW-0547">Nucleotide-binding</keyword>
<evidence type="ECO:0000313" key="14">
    <source>
        <dbReference type="WBParaSite" id="scaffold743_cov228.g1716"/>
    </source>
</evidence>
<reference evidence="14" key="1">
    <citation type="submission" date="2022-11" db="UniProtKB">
        <authorList>
            <consortium name="WormBaseParasite"/>
        </authorList>
    </citation>
    <scope>IDENTIFICATION</scope>
</reference>
<keyword evidence="10 11" id="KW-0560">Oxidoreductase</keyword>
<dbReference type="PRINTS" id="PR00419">
    <property type="entry name" value="ADXRDTASE"/>
</dbReference>
<dbReference type="SUPFAM" id="SSF51971">
    <property type="entry name" value="Nucleotide-binding domain"/>
    <property type="match status" value="1"/>
</dbReference>
<dbReference type="Proteomes" id="UP000887561">
    <property type="component" value="Unplaced"/>
</dbReference>
<feature type="domain" description="4Fe-4S ferredoxin-type" evidence="12">
    <location>
        <begin position="730"/>
        <end position="759"/>
    </location>
</feature>
<dbReference type="InterPro" id="IPR013785">
    <property type="entry name" value="Aldolase_TIM"/>
</dbReference>
<dbReference type="InterPro" id="IPR017900">
    <property type="entry name" value="4Fe4S_Fe_S_CS"/>
</dbReference>
<dbReference type="PANTHER" id="PTHR43073">
    <property type="entry name" value="DIHYDROPYRIMIDINE DEHYDROGENASE [NADP(+)]"/>
    <property type="match status" value="1"/>
</dbReference>
<dbReference type="WBParaSite" id="scaffold743_cov228.g1716">
    <property type="protein sequence ID" value="scaffold743_cov228.g1716"/>
    <property type="gene ID" value="scaffold743_cov228.g1716"/>
</dbReference>
<dbReference type="PROSITE" id="PS00198">
    <property type="entry name" value="4FE4S_FER_1"/>
    <property type="match status" value="1"/>
</dbReference>
<dbReference type="InterPro" id="IPR017896">
    <property type="entry name" value="4Fe4S_Fe-S-bd"/>
</dbReference>
<evidence type="ECO:0000256" key="11">
    <source>
        <dbReference type="RuleBase" id="RU364041"/>
    </source>
</evidence>
<keyword evidence="11" id="KW-0479">Metal-binding</keyword>
<evidence type="ECO:0000256" key="2">
    <source>
        <dbReference type="ARBA" id="ARBA00001974"/>
    </source>
</evidence>
<dbReference type="GO" id="GO:0005829">
    <property type="term" value="C:cytosol"/>
    <property type="evidence" value="ECO:0007669"/>
    <property type="project" value="TreeGrafter"/>
</dbReference>
<evidence type="ECO:0000256" key="9">
    <source>
        <dbReference type="ARBA" id="ARBA00022857"/>
    </source>
</evidence>
<dbReference type="SUPFAM" id="SSF54862">
    <property type="entry name" value="4Fe-4S ferredoxins"/>
    <property type="match status" value="1"/>
</dbReference>
<evidence type="ECO:0000256" key="4">
    <source>
        <dbReference type="ARBA" id="ARBA00010804"/>
    </source>
</evidence>
<comment type="function">
    <text evidence="11">Involved in pyrimidine base degradation. Catalyzes the reduction of uracil and thymine.</text>
</comment>
<evidence type="ECO:0000256" key="3">
    <source>
        <dbReference type="ARBA" id="ARBA00004668"/>
    </source>
</evidence>
<dbReference type="Pfam" id="PF13450">
    <property type="entry name" value="NAD_binding_8"/>
    <property type="match status" value="1"/>
</dbReference>
<feature type="domain" description="4Fe-4S ferredoxin-type" evidence="12">
    <location>
        <begin position="696"/>
        <end position="728"/>
    </location>
</feature>
<dbReference type="Pfam" id="PF01180">
    <property type="entry name" value="DHO_dh"/>
    <property type="match status" value="1"/>
</dbReference>
<evidence type="ECO:0000256" key="1">
    <source>
        <dbReference type="ARBA" id="ARBA00001917"/>
    </source>
</evidence>
<evidence type="ECO:0000256" key="5">
    <source>
        <dbReference type="ARBA" id="ARBA00022630"/>
    </source>
</evidence>
<comment type="pathway">
    <text evidence="3 11">Amino-acid biosynthesis; beta-alanine biosynthesis.</text>
</comment>
<keyword evidence="9 11" id="KW-0521">NADP</keyword>
<protein>
    <recommendedName>
        <fullName evidence="11">Dihydropyrimidine dehydrogenase [NADP(+)]</fullName>
        <shortName evidence="11">DHPDHase</shortName>
        <shortName evidence="11">DPD</shortName>
        <ecNumber evidence="11">1.3.1.2</ecNumber>
    </recommendedName>
    <alternativeName>
        <fullName evidence="11">Dihydrothymine dehydrogenase</fullName>
    </alternativeName>
    <alternativeName>
        <fullName evidence="11">Dihydrouracil dehydrogenase</fullName>
    </alternativeName>
</protein>
<dbReference type="SUPFAM" id="SSF51395">
    <property type="entry name" value="FMN-linked oxidoreductases"/>
    <property type="match status" value="1"/>
</dbReference>
<accession>A0A915N6Y7</accession>
<dbReference type="InterPro" id="IPR028261">
    <property type="entry name" value="DPD_II"/>
</dbReference>
<evidence type="ECO:0000256" key="8">
    <source>
        <dbReference type="ARBA" id="ARBA00022827"/>
    </source>
</evidence>
<comment type="cofactor">
    <cofactor evidence="1 11">
        <name>FMN</name>
        <dbReference type="ChEBI" id="CHEBI:58210"/>
    </cofactor>
</comment>
<keyword evidence="5 11" id="KW-0285">Flavoprotein</keyword>
<evidence type="ECO:0000256" key="7">
    <source>
        <dbReference type="ARBA" id="ARBA00022741"/>
    </source>
</evidence>
<dbReference type="Pfam" id="PF14691">
    <property type="entry name" value="Fer4_20"/>
    <property type="match status" value="1"/>
</dbReference>
<keyword evidence="11" id="KW-0408">Iron</keyword>
<dbReference type="InterPro" id="IPR005720">
    <property type="entry name" value="Dihydroorotate_DH_cat"/>
</dbReference>
<proteinExistence type="inferred from homology"/>
<dbReference type="PROSITE" id="PS51379">
    <property type="entry name" value="4FE4S_FER_2"/>
    <property type="match status" value="2"/>
</dbReference>